<accession>A0A381PIR8</accession>
<dbReference type="Gene3D" id="3.40.50.720">
    <property type="entry name" value="NAD(P)-binding Rossmann-like Domain"/>
    <property type="match status" value="1"/>
</dbReference>
<dbReference type="InterPro" id="IPR046826">
    <property type="entry name" value="PDH_N"/>
</dbReference>
<feature type="domain" description="Prephenate/arogenate dehydrogenase" evidence="2">
    <location>
        <begin position="1"/>
        <end position="272"/>
    </location>
</feature>
<dbReference type="GO" id="GO:0004665">
    <property type="term" value="F:prephenate dehydrogenase (NADP+) activity"/>
    <property type="evidence" value="ECO:0007669"/>
    <property type="project" value="InterPro"/>
</dbReference>
<reference evidence="3" key="1">
    <citation type="submission" date="2018-05" db="EMBL/GenBank/DDBJ databases">
        <authorList>
            <person name="Lanie J.A."/>
            <person name="Ng W.-L."/>
            <person name="Kazmierczak K.M."/>
            <person name="Andrzejewski T.M."/>
            <person name="Davidsen T.M."/>
            <person name="Wayne K.J."/>
            <person name="Tettelin H."/>
            <person name="Glass J.I."/>
            <person name="Rusch D."/>
            <person name="Podicherti R."/>
            <person name="Tsui H.-C.T."/>
            <person name="Winkler M.E."/>
        </authorList>
    </citation>
    <scope>NUCLEOTIDE SEQUENCE</scope>
</reference>
<keyword evidence="1" id="KW-0560">Oxidoreductase</keyword>
<proteinExistence type="predicted"/>
<dbReference type="EMBL" id="UINC01000975">
    <property type="protein sequence ID" value="SUZ66077.1"/>
    <property type="molecule type" value="Genomic_DNA"/>
</dbReference>
<organism evidence="3">
    <name type="scientific">marine metagenome</name>
    <dbReference type="NCBI Taxonomy" id="408172"/>
    <lineage>
        <taxon>unclassified sequences</taxon>
        <taxon>metagenomes</taxon>
        <taxon>ecological metagenomes</taxon>
    </lineage>
</organism>
<protein>
    <recommendedName>
        <fullName evidence="2">Prephenate/arogenate dehydrogenase domain-containing protein</fullName>
    </recommendedName>
</protein>
<gene>
    <name evidence="3" type="ORF">METZ01_LOCUS18931</name>
</gene>
<dbReference type="GO" id="GO:0006571">
    <property type="term" value="P:tyrosine biosynthetic process"/>
    <property type="evidence" value="ECO:0007669"/>
    <property type="project" value="InterPro"/>
</dbReference>
<dbReference type="Pfam" id="PF02153">
    <property type="entry name" value="PDH_N"/>
    <property type="match status" value="1"/>
</dbReference>
<evidence type="ECO:0000256" key="1">
    <source>
        <dbReference type="ARBA" id="ARBA00023002"/>
    </source>
</evidence>
<dbReference type="SUPFAM" id="SSF48179">
    <property type="entry name" value="6-phosphogluconate dehydrogenase C-terminal domain-like"/>
    <property type="match status" value="1"/>
</dbReference>
<evidence type="ECO:0000259" key="2">
    <source>
        <dbReference type="PROSITE" id="PS51176"/>
    </source>
</evidence>
<dbReference type="SUPFAM" id="SSF51735">
    <property type="entry name" value="NAD(P)-binding Rossmann-fold domains"/>
    <property type="match status" value="1"/>
</dbReference>
<dbReference type="GO" id="GO:0008977">
    <property type="term" value="F:prephenate dehydrogenase (NAD+) activity"/>
    <property type="evidence" value="ECO:0007669"/>
    <property type="project" value="InterPro"/>
</dbReference>
<sequence length="272" mass="28950">VGIVGLGLMGGSLARALRVLANPPRIVAFNRHRDGAERALAEGEIDAVADSAEEAAGGKDLVIYATPLDVALEMMRDHAAGWGDATVTDVAGLKEPLARVAGELGFAEQFVGSHPMAGGTATGYEASSADLFAGETVFVCGGAAESERIEAVESMWQAMGARVRPIDADAHDRLMVWASHLPQLVSNVLSHAMAEAGLRVEDLGPGGRDLTRLAESSPEMWTSLLDEASEENLRAIESMQDGLDFLRTALSERSLDEVAQLMRATREWRRGQ</sequence>
<dbReference type="AlphaFoldDB" id="A0A381PIR8"/>
<dbReference type="InterPro" id="IPR046825">
    <property type="entry name" value="PDH_C"/>
</dbReference>
<feature type="non-terminal residue" evidence="3">
    <location>
        <position position="1"/>
    </location>
</feature>
<dbReference type="GO" id="GO:0070403">
    <property type="term" value="F:NAD+ binding"/>
    <property type="evidence" value="ECO:0007669"/>
    <property type="project" value="InterPro"/>
</dbReference>
<dbReference type="InterPro" id="IPR008927">
    <property type="entry name" value="6-PGluconate_DH-like_C_sf"/>
</dbReference>
<dbReference type="InterPro" id="IPR036291">
    <property type="entry name" value="NAD(P)-bd_dom_sf"/>
</dbReference>
<dbReference type="PANTHER" id="PTHR21363">
    <property type="entry name" value="PREPHENATE DEHYDROGENASE"/>
    <property type="match status" value="1"/>
</dbReference>
<name>A0A381PIR8_9ZZZZ</name>
<dbReference type="PANTHER" id="PTHR21363:SF0">
    <property type="entry name" value="PREPHENATE DEHYDROGENASE [NADP(+)]"/>
    <property type="match status" value="1"/>
</dbReference>
<dbReference type="InterPro" id="IPR003099">
    <property type="entry name" value="Prephen_DH"/>
</dbReference>
<dbReference type="InterPro" id="IPR050812">
    <property type="entry name" value="Preph/Arog_dehydrog"/>
</dbReference>
<dbReference type="Pfam" id="PF20463">
    <property type="entry name" value="PDH_C"/>
    <property type="match status" value="1"/>
</dbReference>
<evidence type="ECO:0000313" key="3">
    <source>
        <dbReference type="EMBL" id="SUZ66077.1"/>
    </source>
</evidence>
<dbReference type="Gene3D" id="1.10.3660.10">
    <property type="entry name" value="6-phosphogluconate dehydrogenase C-terminal like domain"/>
    <property type="match status" value="1"/>
</dbReference>
<dbReference type="PROSITE" id="PS51176">
    <property type="entry name" value="PDH_ADH"/>
    <property type="match status" value="1"/>
</dbReference>